<comment type="similarity">
    <text evidence="1">Belongs to the SAMHD1 family.</text>
</comment>
<feature type="domain" description="HD" evidence="2">
    <location>
        <begin position="54"/>
        <end position="186"/>
    </location>
</feature>
<dbReference type="GO" id="GO:0005634">
    <property type="term" value="C:nucleus"/>
    <property type="evidence" value="ECO:0007669"/>
    <property type="project" value="TreeGrafter"/>
</dbReference>
<dbReference type="Gene3D" id="1.10.3210.10">
    <property type="entry name" value="Hypothetical protein af1432"/>
    <property type="match status" value="1"/>
</dbReference>
<dbReference type="AlphaFoldDB" id="A0A813TEV5"/>
<evidence type="ECO:0000313" key="3">
    <source>
        <dbReference type="EMBL" id="CAF0807312.1"/>
    </source>
</evidence>
<dbReference type="InterPro" id="IPR003607">
    <property type="entry name" value="HD/PDEase_dom"/>
</dbReference>
<dbReference type="InterPro" id="IPR050135">
    <property type="entry name" value="dGTPase-like"/>
</dbReference>
<sequence>MTENFKIIKDSVHGLIDLKPIIVKIIDTPEFQRLRHLKQLESLSYIYPCAVHTRFEHSIGTSYLARQFIEHLQKNQPELNITRKEALCVEIAGLCHDLGHGPFSHLFEDLIKKVYTKRNPDASKNEIENFFVHEQASVLIFDRIFTNLESSPEFQEENLTSKDKELIKELINPTIVKEIANKYKNLANEKKSDTVKRGKAANKKKEKILSEKFGITIDKSFLFEVRK</sequence>
<proteinExistence type="inferred from homology"/>
<dbReference type="GO" id="GO:0006203">
    <property type="term" value="P:dGTP catabolic process"/>
    <property type="evidence" value="ECO:0007669"/>
    <property type="project" value="TreeGrafter"/>
</dbReference>
<dbReference type="Pfam" id="PF01966">
    <property type="entry name" value="HD"/>
    <property type="match status" value="1"/>
</dbReference>
<accession>A0A813TEV5</accession>
<evidence type="ECO:0000256" key="1">
    <source>
        <dbReference type="ARBA" id="ARBA00005776"/>
    </source>
</evidence>
<dbReference type="CDD" id="cd00077">
    <property type="entry name" value="HDc"/>
    <property type="match status" value="1"/>
</dbReference>
<keyword evidence="4" id="KW-1185">Reference proteome</keyword>
<dbReference type="SMART" id="SM00471">
    <property type="entry name" value="HDc"/>
    <property type="match status" value="1"/>
</dbReference>
<dbReference type="Proteomes" id="UP000663879">
    <property type="component" value="Unassembled WGS sequence"/>
</dbReference>
<evidence type="ECO:0000259" key="2">
    <source>
        <dbReference type="PROSITE" id="PS51831"/>
    </source>
</evidence>
<comment type="caution">
    <text evidence="3">The sequence shown here is derived from an EMBL/GenBank/DDBJ whole genome shotgun (WGS) entry which is preliminary data.</text>
</comment>
<dbReference type="EMBL" id="CAJNOC010000825">
    <property type="protein sequence ID" value="CAF0807312.1"/>
    <property type="molecule type" value="Genomic_DNA"/>
</dbReference>
<organism evidence="3 4">
    <name type="scientific">Brachionus calyciflorus</name>
    <dbReference type="NCBI Taxonomy" id="104777"/>
    <lineage>
        <taxon>Eukaryota</taxon>
        <taxon>Metazoa</taxon>
        <taxon>Spiralia</taxon>
        <taxon>Gnathifera</taxon>
        <taxon>Rotifera</taxon>
        <taxon>Eurotatoria</taxon>
        <taxon>Monogononta</taxon>
        <taxon>Pseudotrocha</taxon>
        <taxon>Ploima</taxon>
        <taxon>Brachionidae</taxon>
        <taxon>Brachionus</taxon>
    </lineage>
</organism>
<protein>
    <recommendedName>
        <fullName evidence="2">HD domain-containing protein</fullName>
    </recommendedName>
</protein>
<dbReference type="PANTHER" id="PTHR11373">
    <property type="entry name" value="DEOXYNUCLEOSIDE TRIPHOSPHATE TRIPHOSPHOHYDROLASE"/>
    <property type="match status" value="1"/>
</dbReference>
<dbReference type="GO" id="GO:0008832">
    <property type="term" value="F:dGTPase activity"/>
    <property type="evidence" value="ECO:0007669"/>
    <property type="project" value="TreeGrafter"/>
</dbReference>
<dbReference type="SUPFAM" id="SSF109604">
    <property type="entry name" value="HD-domain/PDEase-like"/>
    <property type="match status" value="1"/>
</dbReference>
<reference evidence="3" key="1">
    <citation type="submission" date="2021-02" db="EMBL/GenBank/DDBJ databases">
        <authorList>
            <person name="Nowell W R."/>
        </authorList>
    </citation>
    <scope>NUCLEOTIDE SEQUENCE</scope>
    <source>
        <strain evidence="3">Ploen Becks lab</strain>
    </source>
</reference>
<evidence type="ECO:0000313" key="4">
    <source>
        <dbReference type="Proteomes" id="UP000663879"/>
    </source>
</evidence>
<dbReference type="PANTHER" id="PTHR11373:SF4">
    <property type="entry name" value="DEOXYNUCLEOSIDE TRIPHOSPHATE TRIPHOSPHOHYDROLASE SAMHD1"/>
    <property type="match status" value="1"/>
</dbReference>
<dbReference type="OrthoDB" id="9991235at2759"/>
<name>A0A813TEV5_9BILA</name>
<dbReference type="InterPro" id="IPR006674">
    <property type="entry name" value="HD_domain"/>
</dbReference>
<dbReference type="PROSITE" id="PS51831">
    <property type="entry name" value="HD"/>
    <property type="match status" value="1"/>
</dbReference>
<gene>
    <name evidence="3" type="ORF">OXX778_LOCUS6787</name>
</gene>